<evidence type="ECO:0000313" key="2">
    <source>
        <dbReference type="Proteomes" id="UP000230750"/>
    </source>
</evidence>
<dbReference type="InterPro" id="IPR032801">
    <property type="entry name" value="PXL2A/B/C"/>
</dbReference>
<dbReference type="OrthoDB" id="40334at2759"/>
<dbReference type="EMBL" id="MRZV01001313">
    <property type="protein sequence ID" value="PIK38795.1"/>
    <property type="molecule type" value="Genomic_DNA"/>
</dbReference>
<gene>
    <name evidence="1" type="ORF">BSL78_24373</name>
</gene>
<dbReference type="Gene3D" id="3.40.30.10">
    <property type="entry name" value="Glutaredoxin"/>
    <property type="match status" value="1"/>
</dbReference>
<sequence>MSALQEQADVLKGLNCKLVVISFGPPDGVRQWIDATGCKFDVLSDEKREIYSSVGLQRSASKSWNMKAIFPYAELWATGPKPNRIYHTDDPLQIGGDFILDKDGNFVFVHCSTSSDDRPPVDQLIATLK</sequence>
<dbReference type="Proteomes" id="UP000230750">
    <property type="component" value="Unassembled WGS sequence"/>
</dbReference>
<evidence type="ECO:0000313" key="1">
    <source>
        <dbReference type="EMBL" id="PIK38795.1"/>
    </source>
</evidence>
<dbReference type="Pfam" id="PF13911">
    <property type="entry name" value="AhpC-TSA_2"/>
    <property type="match status" value="1"/>
</dbReference>
<evidence type="ECO:0008006" key="3">
    <source>
        <dbReference type="Google" id="ProtNLM"/>
    </source>
</evidence>
<dbReference type="STRING" id="307972.A0A2G8JSY5"/>
<organism evidence="1 2">
    <name type="scientific">Stichopus japonicus</name>
    <name type="common">Sea cucumber</name>
    <dbReference type="NCBI Taxonomy" id="307972"/>
    <lineage>
        <taxon>Eukaryota</taxon>
        <taxon>Metazoa</taxon>
        <taxon>Echinodermata</taxon>
        <taxon>Eleutherozoa</taxon>
        <taxon>Echinozoa</taxon>
        <taxon>Holothuroidea</taxon>
        <taxon>Aspidochirotacea</taxon>
        <taxon>Aspidochirotida</taxon>
        <taxon>Stichopodidae</taxon>
        <taxon>Apostichopus</taxon>
    </lineage>
</organism>
<dbReference type="SUPFAM" id="SSF52833">
    <property type="entry name" value="Thioredoxin-like"/>
    <property type="match status" value="1"/>
</dbReference>
<accession>A0A2G8JSY5</accession>
<comment type="caution">
    <text evidence="1">The sequence shown here is derived from an EMBL/GenBank/DDBJ whole genome shotgun (WGS) entry which is preliminary data.</text>
</comment>
<proteinExistence type="predicted"/>
<dbReference type="InterPro" id="IPR036249">
    <property type="entry name" value="Thioredoxin-like_sf"/>
</dbReference>
<protein>
    <recommendedName>
        <fullName evidence="3">Alkyl hydroperoxide reductase subunit C/ Thiol specific antioxidant domain-containing protein</fullName>
    </recommendedName>
</protein>
<dbReference type="AlphaFoldDB" id="A0A2G8JSY5"/>
<keyword evidence="2" id="KW-1185">Reference proteome</keyword>
<name>A0A2G8JSY5_STIJA</name>
<reference evidence="1 2" key="1">
    <citation type="journal article" date="2017" name="PLoS Biol.">
        <title>The sea cucumber genome provides insights into morphological evolution and visceral regeneration.</title>
        <authorList>
            <person name="Zhang X."/>
            <person name="Sun L."/>
            <person name="Yuan J."/>
            <person name="Sun Y."/>
            <person name="Gao Y."/>
            <person name="Zhang L."/>
            <person name="Li S."/>
            <person name="Dai H."/>
            <person name="Hamel J.F."/>
            <person name="Liu C."/>
            <person name="Yu Y."/>
            <person name="Liu S."/>
            <person name="Lin W."/>
            <person name="Guo K."/>
            <person name="Jin S."/>
            <person name="Xu P."/>
            <person name="Storey K.B."/>
            <person name="Huan P."/>
            <person name="Zhang T."/>
            <person name="Zhou Y."/>
            <person name="Zhang J."/>
            <person name="Lin C."/>
            <person name="Li X."/>
            <person name="Xing L."/>
            <person name="Huo D."/>
            <person name="Sun M."/>
            <person name="Wang L."/>
            <person name="Mercier A."/>
            <person name="Li F."/>
            <person name="Yang H."/>
            <person name="Xiang J."/>
        </authorList>
    </citation>
    <scope>NUCLEOTIDE SEQUENCE [LARGE SCALE GENOMIC DNA]</scope>
    <source>
        <strain evidence="1">Shaxun</strain>
        <tissue evidence="1">Muscle</tissue>
    </source>
</reference>
<feature type="non-terminal residue" evidence="1">
    <location>
        <position position="129"/>
    </location>
</feature>